<evidence type="ECO:0000256" key="1">
    <source>
        <dbReference type="SAM" id="MobiDB-lite"/>
    </source>
</evidence>
<evidence type="ECO:0000313" key="3">
    <source>
        <dbReference type="Proteomes" id="UP001552299"/>
    </source>
</evidence>
<evidence type="ECO:0000313" key="2">
    <source>
        <dbReference type="EMBL" id="KAL0928796.1"/>
    </source>
</evidence>
<feature type="compositionally biased region" description="Basic residues" evidence="1">
    <location>
        <begin position="47"/>
        <end position="63"/>
    </location>
</feature>
<dbReference type="EMBL" id="JANQDX010000001">
    <property type="protein sequence ID" value="KAL0928796.1"/>
    <property type="molecule type" value="Genomic_DNA"/>
</dbReference>
<organism evidence="2 3">
    <name type="scientific">Dendrobium thyrsiflorum</name>
    <name type="common">Pinecone-like raceme dendrobium</name>
    <name type="synonym">Orchid</name>
    <dbReference type="NCBI Taxonomy" id="117978"/>
    <lineage>
        <taxon>Eukaryota</taxon>
        <taxon>Viridiplantae</taxon>
        <taxon>Streptophyta</taxon>
        <taxon>Embryophyta</taxon>
        <taxon>Tracheophyta</taxon>
        <taxon>Spermatophyta</taxon>
        <taxon>Magnoliopsida</taxon>
        <taxon>Liliopsida</taxon>
        <taxon>Asparagales</taxon>
        <taxon>Orchidaceae</taxon>
        <taxon>Epidendroideae</taxon>
        <taxon>Malaxideae</taxon>
        <taxon>Dendrobiinae</taxon>
        <taxon>Dendrobium</taxon>
    </lineage>
</organism>
<accession>A0ABD0W6E2</accession>
<dbReference type="Proteomes" id="UP001552299">
    <property type="component" value="Unassembled WGS sequence"/>
</dbReference>
<sequence>MLKQLERIPGVKWKSPTEPVLDPKALPMMRASTSKWHPNQIGPSKPGKVKSYKKKTKLKKPKEKKTVTQRVIDSLDEYYQTARRPFKFVDFISGLKIDEEEADEGPLPAKNCRVISVTSMTPTKESYTEEIIIETCLATSSMDYESEDDLCFPEEDESDPKDDKSFSFLRKSLGSFLEVASDDE</sequence>
<name>A0ABD0W6E2_DENTH</name>
<protein>
    <submittedName>
        <fullName evidence="2">Uncharacterized protein</fullName>
    </submittedName>
</protein>
<keyword evidence="3" id="KW-1185">Reference proteome</keyword>
<dbReference type="AlphaFoldDB" id="A0ABD0W6E2"/>
<proteinExistence type="predicted"/>
<feature type="region of interest" description="Disordered" evidence="1">
    <location>
        <begin position="1"/>
        <end position="66"/>
    </location>
</feature>
<gene>
    <name evidence="2" type="ORF">M5K25_000719</name>
</gene>
<comment type="caution">
    <text evidence="2">The sequence shown here is derived from an EMBL/GenBank/DDBJ whole genome shotgun (WGS) entry which is preliminary data.</text>
</comment>
<reference evidence="2 3" key="1">
    <citation type="journal article" date="2024" name="Plant Biotechnol. J.">
        <title>Dendrobium thyrsiflorum genome and its molecular insights into genes involved in important horticultural traits.</title>
        <authorList>
            <person name="Chen B."/>
            <person name="Wang J.Y."/>
            <person name="Zheng P.J."/>
            <person name="Li K.L."/>
            <person name="Liang Y.M."/>
            <person name="Chen X.F."/>
            <person name="Zhang C."/>
            <person name="Zhao X."/>
            <person name="He X."/>
            <person name="Zhang G.Q."/>
            <person name="Liu Z.J."/>
            <person name="Xu Q."/>
        </authorList>
    </citation>
    <scope>NUCLEOTIDE SEQUENCE [LARGE SCALE GENOMIC DNA]</scope>
    <source>
        <strain evidence="2">GZMU011</strain>
    </source>
</reference>